<keyword evidence="2" id="KW-1133">Transmembrane helix</keyword>
<organism evidence="3 4">
    <name type="scientific">Acaromyces ingoldii</name>
    <dbReference type="NCBI Taxonomy" id="215250"/>
    <lineage>
        <taxon>Eukaryota</taxon>
        <taxon>Fungi</taxon>
        <taxon>Dikarya</taxon>
        <taxon>Basidiomycota</taxon>
        <taxon>Ustilaginomycotina</taxon>
        <taxon>Exobasidiomycetes</taxon>
        <taxon>Exobasidiales</taxon>
        <taxon>Cryptobasidiaceae</taxon>
        <taxon>Acaromyces</taxon>
    </lineage>
</organism>
<feature type="compositionally biased region" description="Low complexity" evidence="1">
    <location>
        <begin position="430"/>
        <end position="441"/>
    </location>
</feature>
<evidence type="ECO:0000313" key="4">
    <source>
        <dbReference type="Proteomes" id="UP000245768"/>
    </source>
</evidence>
<feature type="region of interest" description="Disordered" evidence="1">
    <location>
        <begin position="270"/>
        <end position="297"/>
    </location>
</feature>
<dbReference type="GeneID" id="37046402"/>
<feature type="compositionally biased region" description="Acidic residues" evidence="1">
    <location>
        <begin position="677"/>
        <end position="688"/>
    </location>
</feature>
<evidence type="ECO:0000256" key="2">
    <source>
        <dbReference type="SAM" id="Phobius"/>
    </source>
</evidence>
<gene>
    <name evidence="3" type="ORF">FA10DRAFT_296045</name>
</gene>
<protein>
    <submittedName>
        <fullName evidence="3">Uncharacterized protein</fullName>
    </submittedName>
</protein>
<evidence type="ECO:0000313" key="3">
    <source>
        <dbReference type="EMBL" id="PWN88523.1"/>
    </source>
</evidence>
<feature type="compositionally biased region" description="Low complexity" evidence="1">
    <location>
        <begin position="695"/>
        <end position="705"/>
    </location>
</feature>
<feature type="compositionally biased region" description="Polar residues" evidence="1">
    <location>
        <begin position="149"/>
        <end position="163"/>
    </location>
</feature>
<feature type="compositionally biased region" description="Low complexity" evidence="1">
    <location>
        <begin position="547"/>
        <end position="560"/>
    </location>
</feature>
<feature type="compositionally biased region" description="Low complexity" evidence="1">
    <location>
        <begin position="592"/>
        <end position="604"/>
    </location>
</feature>
<feature type="region of interest" description="Disordered" evidence="1">
    <location>
        <begin position="112"/>
        <end position="201"/>
    </location>
</feature>
<keyword evidence="2" id="KW-0812">Transmembrane</keyword>
<accession>A0A316YKE2</accession>
<dbReference type="AlphaFoldDB" id="A0A316YKE2"/>
<proteinExistence type="predicted"/>
<dbReference type="InParanoid" id="A0A316YKE2"/>
<feature type="compositionally biased region" description="Low complexity" evidence="1">
    <location>
        <begin position="956"/>
        <end position="967"/>
    </location>
</feature>
<evidence type="ECO:0000256" key="1">
    <source>
        <dbReference type="SAM" id="MobiDB-lite"/>
    </source>
</evidence>
<feature type="compositionally biased region" description="Low complexity" evidence="1">
    <location>
        <begin position="773"/>
        <end position="789"/>
    </location>
</feature>
<feature type="compositionally biased region" description="Basic and acidic residues" evidence="1">
    <location>
        <begin position="339"/>
        <end position="348"/>
    </location>
</feature>
<feature type="region of interest" description="Disordered" evidence="1">
    <location>
        <begin position="647"/>
        <end position="710"/>
    </location>
</feature>
<feature type="compositionally biased region" description="Basic and acidic residues" evidence="1">
    <location>
        <begin position="406"/>
        <end position="415"/>
    </location>
</feature>
<dbReference type="RefSeq" id="XP_025375721.1">
    <property type="nucleotide sequence ID" value="XM_025524486.1"/>
</dbReference>
<dbReference type="EMBL" id="KZ819638">
    <property type="protein sequence ID" value="PWN88523.1"/>
    <property type="molecule type" value="Genomic_DNA"/>
</dbReference>
<feature type="compositionally biased region" description="Low complexity" evidence="1">
    <location>
        <begin position="183"/>
        <end position="192"/>
    </location>
</feature>
<feature type="region of interest" description="Disordered" evidence="1">
    <location>
        <begin position="509"/>
        <end position="531"/>
    </location>
</feature>
<feature type="region of interest" description="Disordered" evidence="1">
    <location>
        <begin position="406"/>
        <end position="441"/>
    </location>
</feature>
<feature type="transmembrane region" description="Helical" evidence="2">
    <location>
        <begin position="204"/>
        <end position="231"/>
    </location>
</feature>
<feature type="region of interest" description="Disordered" evidence="1">
    <location>
        <begin position="335"/>
        <end position="365"/>
    </location>
</feature>
<feature type="region of interest" description="Disordered" evidence="1">
    <location>
        <begin position="940"/>
        <end position="967"/>
    </location>
</feature>
<keyword evidence="4" id="KW-1185">Reference proteome</keyword>
<feature type="compositionally biased region" description="Polar residues" evidence="1">
    <location>
        <begin position="130"/>
        <end position="139"/>
    </location>
</feature>
<reference evidence="3 4" key="1">
    <citation type="journal article" date="2018" name="Mol. Biol. Evol.">
        <title>Broad Genomic Sampling Reveals a Smut Pathogenic Ancestry of the Fungal Clade Ustilaginomycotina.</title>
        <authorList>
            <person name="Kijpornyongpan T."/>
            <person name="Mondo S.J."/>
            <person name="Barry K."/>
            <person name="Sandor L."/>
            <person name="Lee J."/>
            <person name="Lipzen A."/>
            <person name="Pangilinan J."/>
            <person name="LaButti K."/>
            <person name="Hainaut M."/>
            <person name="Henrissat B."/>
            <person name="Grigoriev I.V."/>
            <person name="Spatafora J.W."/>
            <person name="Aime M.C."/>
        </authorList>
    </citation>
    <scope>NUCLEOTIDE SEQUENCE [LARGE SCALE GENOMIC DNA]</scope>
    <source>
        <strain evidence="3 4">MCA 4198</strain>
    </source>
</reference>
<feature type="region of interest" description="Disordered" evidence="1">
    <location>
        <begin position="843"/>
        <end position="918"/>
    </location>
</feature>
<name>A0A316YKE2_9BASI</name>
<feature type="compositionally biased region" description="Acidic residues" evidence="1">
    <location>
        <begin position="897"/>
        <end position="910"/>
    </location>
</feature>
<feature type="compositionally biased region" description="Polar residues" evidence="1">
    <location>
        <begin position="48"/>
        <end position="60"/>
    </location>
</feature>
<feature type="compositionally biased region" description="Acidic residues" evidence="1">
    <location>
        <begin position="647"/>
        <end position="658"/>
    </location>
</feature>
<sequence>MPPPTRIRLPVVDNQQRSMAPKAARPNNQPKDDTSLQKHGKSTRHELTSQGAQSIPSYSPGQFDDASPNQQSPSPKPPHRATQFANKPPAQFHKMSSTKREESLVGLGLFGRTSSHVSRPSKVTRHHRTSSCFPSSIHDQISKHKHISTRTSTVSSEQPSSTEPAAFTGTPYSAAASGGGGAPTAQSSGGSTQSEAPVQHRHDAAAMATAIAAATGSFIVLAAIAAILILLRKRRATAAARQRRTHAVVSRFSSDSGGNADAGYIEKAIGGHGQHRQKTAPPTPTEQDTKAISPWLENDGGVHDQPLATLPAAAGMQSDNSTAQKGIGKLSALLKHSRHHDEVQERNKRYTKTSSFLGGAPAASAAQSMVQEHYVKKRSTMMAIPSRIHVPVSPQPVVVALLQEADRKQQQEQQRRKSASSTPQLPPLASVSDSDSSPSTSSPWRFGVVLKGFKGQTAKAAQGPPRRITVLCSSEINSIVFPLPPAPAPTPTQSSSSLLAFKAPQTAADVFSEGTGGGPKKQAGNGTTPPALNLPFSSLIVAASSPISPSPSPLGAAAGARPQSKSLELARNRTKSARSSSMKRGAARNRTRSASCTAGAAASGDLSACREDSKESILARLDSGGPSAQQADGDAGLAWRWLAEALSESDADDDEDDQELRNGYMAGSEMDHHGQSCDDDDATDDDDAATITGHPSPTTATAPAADNGLAGELSTKGVATVFTSINGAEELFSKSVTPTRARVAGTEDSTLSAMTPPVITLTKGDGSAEKRLSLTTTNGTRSRSNSESSSGEEDQETVASSTYSPAHTSSNGSGSSSTATLIDVDEHEQASTSVQTIIIHDREYEQGSENSNESADRSAENRPDTQDEQDVIVFSPLSTSNLHQEEQTGDSAVLTAESEETEEEGEDDGYETAHNRMMSTSTVSSLGLPWAQVALPKYRSGGLEDMDDDTFQYRPSSTSSSSVDASM</sequence>
<feature type="region of interest" description="Disordered" evidence="1">
    <location>
        <begin position="547"/>
        <end position="609"/>
    </location>
</feature>
<feature type="compositionally biased region" description="Polar residues" evidence="1">
    <location>
        <begin position="797"/>
        <end position="808"/>
    </location>
</feature>
<feature type="compositionally biased region" description="Basic and acidic residues" evidence="1">
    <location>
        <begin position="854"/>
        <end position="865"/>
    </location>
</feature>
<feature type="region of interest" description="Disordered" evidence="1">
    <location>
        <begin position="738"/>
        <end position="818"/>
    </location>
</feature>
<keyword evidence="2" id="KW-0472">Membrane</keyword>
<dbReference type="Proteomes" id="UP000245768">
    <property type="component" value="Unassembled WGS sequence"/>
</dbReference>
<feature type="region of interest" description="Disordered" evidence="1">
    <location>
        <begin position="1"/>
        <end position="100"/>
    </location>
</feature>